<protein>
    <recommendedName>
        <fullName evidence="4">NAD-dependent epimerase/dehydratase domain-containing protein</fullName>
    </recommendedName>
</protein>
<evidence type="ECO:0000256" key="1">
    <source>
        <dbReference type="ARBA" id="ARBA00022857"/>
    </source>
</evidence>
<feature type="domain" description="NAD-dependent epimerase/dehydratase" evidence="4">
    <location>
        <begin position="8"/>
        <end position="206"/>
    </location>
</feature>
<dbReference type="InterPro" id="IPR036291">
    <property type="entry name" value="NAD(P)-bd_dom_sf"/>
</dbReference>
<comment type="similarity">
    <text evidence="3">Belongs to the NAD(P)-dependent epimerase/dehydratase family. Dihydroflavonol-4-reductase subfamily.</text>
</comment>
<evidence type="ECO:0000256" key="3">
    <source>
        <dbReference type="ARBA" id="ARBA00023445"/>
    </source>
</evidence>
<accession>A0AA87ZC89</accession>
<dbReference type="PANTHER" id="PTHR10366">
    <property type="entry name" value="NAD DEPENDENT EPIMERASE/DEHYDRATASE"/>
    <property type="match status" value="1"/>
</dbReference>
<dbReference type="GO" id="GO:0016616">
    <property type="term" value="F:oxidoreductase activity, acting on the CH-OH group of donors, NAD or NADP as acceptor"/>
    <property type="evidence" value="ECO:0007669"/>
    <property type="project" value="TreeGrafter"/>
</dbReference>
<sequence>MSKQCELVCVTGSSGAIGSWVVRLLLDRGFSINATVRDLNDESETKHLKALEGAESRLRLFQIDLLDYDSIAAAVAGCSGVFHLASPCSVDKVHDPEKEMLDPAIKGTINVLTAAKEAGVGRVVVTSSISSMYPSPGWPADKVRDEDSWTDLDYCKQKELWYPMSKTLAEKAAWEFAKEKGLDVVVVNPGTVMGPNIPPRLNASMVMFLRLLQGNFLCKLVLIRLFFDHVSLSTVRDLYGYDFNSCYDSILMFTTFSVTLLGCAETYENFFIGPVHFKDVALAHILVYENKSASGRHLCVEPISHYGDFAAKVAELYPEYKIPSLPKDTQPGLLRANGASKKLIDLGLQFIPVEQIIKDSVESLKSKGFIS</sequence>
<comment type="caution">
    <text evidence="5">The sequence shown here is derived from an EMBL/GenBank/DDBJ whole genome shotgun (WGS) entry which is preliminary data.</text>
</comment>
<keyword evidence="1" id="KW-0521">NADP</keyword>
<dbReference type="EMBL" id="BTGU01000001">
    <property type="protein sequence ID" value="GMN23593.1"/>
    <property type="molecule type" value="Genomic_DNA"/>
</dbReference>
<keyword evidence="6" id="KW-1185">Reference proteome</keyword>
<keyword evidence="2" id="KW-0560">Oxidoreductase</keyword>
<gene>
    <name evidence="5" type="ORF">TIFTF001_000173</name>
</gene>
<evidence type="ECO:0000259" key="4">
    <source>
        <dbReference type="Pfam" id="PF01370"/>
    </source>
</evidence>
<dbReference type="SUPFAM" id="SSF51735">
    <property type="entry name" value="NAD(P)-binding Rossmann-fold domains"/>
    <property type="match status" value="1"/>
</dbReference>
<evidence type="ECO:0000313" key="5">
    <source>
        <dbReference type="EMBL" id="GMN23593.1"/>
    </source>
</evidence>
<dbReference type="InterPro" id="IPR001509">
    <property type="entry name" value="Epimerase_deHydtase"/>
</dbReference>
<dbReference type="InterPro" id="IPR050425">
    <property type="entry name" value="NAD(P)_dehydrat-like"/>
</dbReference>
<name>A0AA87ZC89_FICCA</name>
<dbReference type="PANTHER" id="PTHR10366:SF369">
    <property type="entry name" value="CINNAMOYL-COA REDUCTASE-LIKE PROTEIN"/>
    <property type="match status" value="1"/>
</dbReference>
<proteinExistence type="inferred from homology"/>
<dbReference type="Pfam" id="PF01370">
    <property type="entry name" value="Epimerase"/>
    <property type="match status" value="1"/>
</dbReference>
<dbReference type="Proteomes" id="UP001187192">
    <property type="component" value="Unassembled WGS sequence"/>
</dbReference>
<organism evidence="5 6">
    <name type="scientific">Ficus carica</name>
    <name type="common">Common fig</name>
    <dbReference type="NCBI Taxonomy" id="3494"/>
    <lineage>
        <taxon>Eukaryota</taxon>
        <taxon>Viridiplantae</taxon>
        <taxon>Streptophyta</taxon>
        <taxon>Embryophyta</taxon>
        <taxon>Tracheophyta</taxon>
        <taxon>Spermatophyta</taxon>
        <taxon>Magnoliopsida</taxon>
        <taxon>eudicotyledons</taxon>
        <taxon>Gunneridae</taxon>
        <taxon>Pentapetalae</taxon>
        <taxon>rosids</taxon>
        <taxon>fabids</taxon>
        <taxon>Rosales</taxon>
        <taxon>Moraceae</taxon>
        <taxon>Ficeae</taxon>
        <taxon>Ficus</taxon>
    </lineage>
</organism>
<dbReference type="AlphaFoldDB" id="A0AA87ZC89"/>
<dbReference type="Gene3D" id="3.40.50.720">
    <property type="entry name" value="NAD(P)-binding Rossmann-like Domain"/>
    <property type="match status" value="2"/>
</dbReference>
<evidence type="ECO:0000256" key="2">
    <source>
        <dbReference type="ARBA" id="ARBA00023002"/>
    </source>
</evidence>
<dbReference type="FunFam" id="3.40.50.720:FF:000085">
    <property type="entry name" value="Dihydroflavonol reductase"/>
    <property type="match status" value="1"/>
</dbReference>
<dbReference type="CDD" id="cd08958">
    <property type="entry name" value="FR_SDR_e"/>
    <property type="match status" value="1"/>
</dbReference>
<evidence type="ECO:0000313" key="6">
    <source>
        <dbReference type="Proteomes" id="UP001187192"/>
    </source>
</evidence>
<reference evidence="5" key="1">
    <citation type="submission" date="2023-07" db="EMBL/GenBank/DDBJ databases">
        <title>draft genome sequence of fig (Ficus carica).</title>
        <authorList>
            <person name="Takahashi T."/>
            <person name="Nishimura K."/>
        </authorList>
    </citation>
    <scope>NUCLEOTIDE SEQUENCE</scope>
</reference>